<dbReference type="Proteomes" id="UP000515240">
    <property type="component" value="Chromosome"/>
</dbReference>
<dbReference type="InterPro" id="IPR002711">
    <property type="entry name" value="HNH"/>
</dbReference>
<dbReference type="CDD" id="cd00085">
    <property type="entry name" value="HNHc"/>
    <property type="match status" value="1"/>
</dbReference>
<keyword evidence="4" id="KW-1185">Reference proteome</keyword>
<name>A0A7G5EF33_9BURK</name>
<dbReference type="GO" id="GO:0004519">
    <property type="term" value="F:endonuclease activity"/>
    <property type="evidence" value="ECO:0007669"/>
    <property type="project" value="UniProtKB-KW"/>
</dbReference>
<feature type="compositionally biased region" description="Basic and acidic residues" evidence="1">
    <location>
        <begin position="94"/>
        <end position="107"/>
    </location>
</feature>
<dbReference type="Gene3D" id="1.10.30.50">
    <property type="match status" value="1"/>
</dbReference>
<evidence type="ECO:0000313" key="3">
    <source>
        <dbReference type="EMBL" id="QMV72608.1"/>
    </source>
</evidence>
<dbReference type="EMBL" id="CP058554">
    <property type="protein sequence ID" value="QMV72608.1"/>
    <property type="molecule type" value="Genomic_DNA"/>
</dbReference>
<feature type="domain" description="HNH nuclease" evidence="2">
    <location>
        <begin position="37"/>
        <end position="91"/>
    </location>
</feature>
<gene>
    <name evidence="3" type="ORF">HS961_07000</name>
</gene>
<dbReference type="KEGG" id="cpis:HS961_07000"/>
<keyword evidence="3" id="KW-0255">Endonuclease</keyword>
<dbReference type="GO" id="GO:0008270">
    <property type="term" value="F:zinc ion binding"/>
    <property type="evidence" value="ECO:0007669"/>
    <property type="project" value="InterPro"/>
</dbReference>
<dbReference type="Pfam" id="PF01844">
    <property type="entry name" value="HNH"/>
    <property type="match status" value="1"/>
</dbReference>
<sequence length="107" mass="12059">MARINTLPSRIQMAETRHIAWAPRIAATPRTRGRKWMTKRERWLQANPLCCDCKAEGKVAAGQEVDHIIPLWQGGADDESNYATRCIPHHGAKTKREAAERARTASL</sequence>
<dbReference type="GO" id="GO:0003676">
    <property type="term" value="F:nucleic acid binding"/>
    <property type="evidence" value="ECO:0007669"/>
    <property type="project" value="InterPro"/>
</dbReference>
<evidence type="ECO:0000259" key="2">
    <source>
        <dbReference type="SMART" id="SM00507"/>
    </source>
</evidence>
<organism evidence="3 4">
    <name type="scientific">Comamonas piscis</name>
    <dbReference type="NCBI Taxonomy" id="1562974"/>
    <lineage>
        <taxon>Bacteria</taxon>
        <taxon>Pseudomonadati</taxon>
        <taxon>Pseudomonadota</taxon>
        <taxon>Betaproteobacteria</taxon>
        <taxon>Burkholderiales</taxon>
        <taxon>Comamonadaceae</taxon>
        <taxon>Comamonas</taxon>
    </lineage>
</organism>
<dbReference type="InterPro" id="IPR003615">
    <property type="entry name" value="HNH_nuc"/>
</dbReference>
<feature type="region of interest" description="Disordered" evidence="1">
    <location>
        <begin position="87"/>
        <end position="107"/>
    </location>
</feature>
<evidence type="ECO:0000313" key="4">
    <source>
        <dbReference type="Proteomes" id="UP000515240"/>
    </source>
</evidence>
<keyword evidence="3" id="KW-0378">Hydrolase</keyword>
<accession>A0A7G5EF33</accession>
<proteinExistence type="predicted"/>
<reference evidence="3 4" key="1">
    <citation type="journal article" date="2020" name="G3 (Bethesda)">
        <title>CeMbio - The Caenorhabditis elegans Microbiome Resource.</title>
        <authorList>
            <person name="Dirksen P."/>
            <person name="Assie A."/>
            <person name="Zimmermann J."/>
            <person name="Zhang F."/>
            <person name="Tietje A.M."/>
            <person name="Marsh S.A."/>
            <person name="Felix M.A."/>
            <person name="Shapira M."/>
            <person name="Kaleta C."/>
            <person name="Schulenburg H."/>
            <person name="Samuel B."/>
        </authorList>
    </citation>
    <scope>NUCLEOTIDE SEQUENCE [LARGE SCALE GENOMIC DNA]</scope>
    <source>
        <strain evidence="3 4">BIGb0172</strain>
    </source>
</reference>
<keyword evidence="3" id="KW-0540">Nuclease</keyword>
<protein>
    <submittedName>
        <fullName evidence="3">HNH endonuclease</fullName>
    </submittedName>
</protein>
<evidence type="ECO:0000256" key="1">
    <source>
        <dbReference type="SAM" id="MobiDB-lite"/>
    </source>
</evidence>
<dbReference type="SMART" id="SM00507">
    <property type="entry name" value="HNHc"/>
    <property type="match status" value="1"/>
</dbReference>
<dbReference type="AlphaFoldDB" id="A0A7G5EF33"/>